<sequence length="531" mass="60041">MPPKDNSTAPTRSISPNEWKNSHPPNIQYSILNYGAARLNPTEEVFAATLGESENNSVTNTGSSGAQVESVNITASTSSRGSKGGKGGINDILRATNTKLAKENLALKLQATDLRNQLTQQEKESEDNVRLVEENLALKLQVADLQKQVRRHTKSSKDYDHLAEENVALKLQITDLRKQLIQHEESIENNAQPPKENLELKLQVAELHKQLTKLAKSKDEIRKEVTIEIATKLTPQYIDLQEQEEALEKQKDAIDLQKIHYMYDKQRLTANELKVMRLEHAIRSQLKLPVGQTMDSIGAAAYNRAVAELKHNLGEKEAAIRNELAARNRQQHQREVFLQAMFNLLKNLDMSDDKARKDFIKKYEAKSSHLKQPPHKGIFQELDPATRAKILKEALELGYYRFRRNLSICEAKGEGKLSAGDPLLGLLQDPNIPKSARIIGLRIGFELAWTSLCKFHGKETWIDSEVHKAPSNYITHPFGQEDGKFWTGVREGKEKAEAEFEARLLKEEKAHKELEKTAMQGSKDKYTQKPA</sequence>
<reference evidence="3" key="1">
    <citation type="journal article" date="2020" name="Stud. Mycol.">
        <title>101 Dothideomycetes genomes: a test case for predicting lifestyles and emergence of pathogens.</title>
        <authorList>
            <person name="Haridas S."/>
            <person name="Albert R."/>
            <person name="Binder M."/>
            <person name="Bloem J."/>
            <person name="Labutti K."/>
            <person name="Salamov A."/>
            <person name="Andreopoulos B."/>
            <person name="Baker S."/>
            <person name="Barry K."/>
            <person name="Bills G."/>
            <person name="Bluhm B."/>
            <person name="Cannon C."/>
            <person name="Castanera R."/>
            <person name="Culley D."/>
            <person name="Daum C."/>
            <person name="Ezra D."/>
            <person name="Gonzalez J."/>
            <person name="Henrissat B."/>
            <person name="Kuo A."/>
            <person name="Liang C."/>
            <person name="Lipzen A."/>
            <person name="Lutzoni F."/>
            <person name="Magnuson J."/>
            <person name="Mondo S."/>
            <person name="Nolan M."/>
            <person name="Ohm R."/>
            <person name="Pangilinan J."/>
            <person name="Park H.-J."/>
            <person name="Ramirez L."/>
            <person name="Alfaro M."/>
            <person name="Sun H."/>
            <person name="Tritt A."/>
            <person name="Yoshinaga Y."/>
            <person name="Zwiers L.-H."/>
            <person name="Turgeon B."/>
            <person name="Goodwin S."/>
            <person name="Spatafora J."/>
            <person name="Crous P."/>
            <person name="Grigoriev I."/>
        </authorList>
    </citation>
    <scope>NUCLEOTIDE SEQUENCE</scope>
    <source>
        <strain evidence="3">ATCC 74209</strain>
    </source>
</reference>
<protein>
    <submittedName>
        <fullName evidence="3">Uncharacterized protein</fullName>
    </submittedName>
</protein>
<gene>
    <name evidence="3" type="ORF">GQ43DRAFT_463052</name>
</gene>
<organism evidence="3 4">
    <name type="scientific">Delitschia confertaspora ATCC 74209</name>
    <dbReference type="NCBI Taxonomy" id="1513339"/>
    <lineage>
        <taxon>Eukaryota</taxon>
        <taxon>Fungi</taxon>
        <taxon>Dikarya</taxon>
        <taxon>Ascomycota</taxon>
        <taxon>Pezizomycotina</taxon>
        <taxon>Dothideomycetes</taxon>
        <taxon>Pleosporomycetidae</taxon>
        <taxon>Pleosporales</taxon>
        <taxon>Delitschiaceae</taxon>
        <taxon>Delitschia</taxon>
    </lineage>
</organism>
<proteinExistence type="predicted"/>
<feature type="coiled-coil region" evidence="1">
    <location>
        <begin position="104"/>
        <end position="260"/>
    </location>
</feature>
<evidence type="ECO:0000313" key="4">
    <source>
        <dbReference type="Proteomes" id="UP000799536"/>
    </source>
</evidence>
<feature type="region of interest" description="Disordered" evidence="2">
    <location>
        <begin position="1"/>
        <end position="25"/>
    </location>
</feature>
<evidence type="ECO:0000256" key="1">
    <source>
        <dbReference type="SAM" id="Coils"/>
    </source>
</evidence>
<dbReference type="Proteomes" id="UP000799536">
    <property type="component" value="Unassembled WGS sequence"/>
</dbReference>
<feature type="region of interest" description="Disordered" evidence="2">
    <location>
        <begin position="54"/>
        <end position="86"/>
    </location>
</feature>
<keyword evidence="4" id="KW-1185">Reference proteome</keyword>
<dbReference type="EMBL" id="ML993969">
    <property type="protein sequence ID" value="KAF2201601.1"/>
    <property type="molecule type" value="Genomic_DNA"/>
</dbReference>
<name>A0A9P4JLH0_9PLEO</name>
<accession>A0A9P4JLH0</accession>
<dbReference type="AlphaFoldDB" id="A0A9P4JLH0"/>
<feature type="compositionally biased region" description="Polar residues" evidence="2">
    <location>
        <begin position="54"/>
        <end position="75"/>
    </location>
</feature>
<evidence type="ECO:0000256" key="2">
    <source>
        <dbReference type="SAM" id="MobiDB-lite"/>
    </source>
</evidence>
<keyword evidence="1" id="KW-0175">Coiled coil</keyword>
<comment type="caution">
    <text evidence="3">The sequence shown here is derived from an EMBL/GenBank/DDBJ whole genome shotgun (WGS) entry which is preliminary data.</text>
</comment>
<evidence type="ECO:0000313" key="3">
    <source>
        <dbReference type="EMBL" id="KAF2201601.1"/>
    </source>
</evidence>